<comment type="subcellular location">
    <subcellularLocation>
        <location evidence="1">Cell outer membrane</location>
    </subcellularLocation>
</comment>
<dbReference type="OrthoDB" id="9790048at2"/>
<dbReference type="PROSITE" id="PS51123">
    <property type="entry name" value="OMPA_2"/>
    <property type="match status" value="1"/>
</dbReference>
<proteinExistence type="predicted"/>
<keyword evidence="3" id="KW-0998">Cell outer membrane</keyword>
<keyword evidence="5" id="KW-0732">Signal</keyword>
<sequence length="584" mass="61937">MGRLFNKNLAAQCAISAALLVATPAVADVVLTTTDGTISLSGELLDVTEDTYVLKTDTGELRIRREFATCEGPECPSDGEEVVDETDVVTLTSSDGLITLNGRLLDYSNTEYVIETSNGSLTVRREFASCEGAACPGSANASDRFVVTVPGADGAQLVAAIIDDYTAAKDFNLTQQFGSESGLPGLLIGDARGAEVASVSMQSMNTVDAIKALVAGESQFAVTRGRATPADVTVALGRQVTDISEVLTEEIIGLDAISFVVSEDNGIDVIDFQSIQKIINGEITHWSQLGGSSQPITLHTLASNDALGAQLNARGFTGINAMGNGTIHASVDALNAAVAADPTGFGILYRSQAEGVKALNLATACNIFVDNSDFAIQTEEHPLTLRWYHYALASGTASEFARNVGQYIPTDAGQASIASRGLVTQQLQIVPMQDQGARLLSTVLTGDTDRASNNVMRGYFNQAANARRISTSLRFLSGNATLDSKAESDISRISEIVRSNEYEGYEVLVFGFSDSYGSLDANLALSERRADAVKDVLLLDNPGYLDSAAVRSYGIGPIAPVGCNETDEGREQNRRVEIWIRPRA</sequence>
<evidence type="ECO:0000256" key="1">
    <source>
        <dbReference type="ARBA" id="ARBA00004442"/>
    </source>
</evidence>
<dbReference type="EMBL" id="FOYP01000001">
    <property type="protein sequence ID" value="SFR31560.1"/>
    <property type="molecule type" value="Genomic_DNA"/>
</dbReference>
<dbReference type="SUPFAM" id="SSF103088">
    <property type="entry name" value="OmpA-like"/>
    <property type="match status" value="1"/>
</dbReference>
<feature type="chain" id="PRO_5011493632" evidence="5">
    <location>
        <begin position="28"/>
        <end position="584"/>
    </location>
</feature>
<dbReference type="InterPro" id="IPR006665">
    <property type="entry name" value="OmpA-like"/>
</dbReference>
<reference evidence="8" key="1">
    <citation type="submission" date="2016-10" db="EMBL/GenBank/DDBJ databases">
        <authorList>
            <person name="Varghese N."/>
            <person name="Submissions S."/>
        </authorList>
    </citation>
    <scope>NUCLEOTIDE SEQUENCE [LARGE SCALE GENOMIC DNA]</scope>
    <source>
        <strain evidence="8">DSM 26879</strain>
    </source>
</reference>
<evidence type="ECO:0000256" key="5">
    <source>
        <dbReference type="SAM" id="SignalP"/>
    </source>
</evidence>
<name>A0A1I6FNN3_9RHOB</name>
<evidence type="ECO:0000256" key="3">
    <source>
        <dbReference type="ARBA" id="ARBA00023237"/>
    </source>
</evidence>
<feature type="domain" description="OmpA-like" evidence="6">
    <location>
        <begin position="462"/>
        <end position="584"/>
    </location>
</feature>
<evidence type="ECO:0000256" key="2">
    <source>
        <dbReference type="ARBA" id="ARBA00023136"/>
    </source>
</evidence>
<dbReference type="GO" id="GO:0009279">
    <property type="term" value="C:cell outer membrane"/>
    <property type="evidence" value="ECO:0007669"/>
    <property type="project" value="UniProtKB-SubCell"/>
</dbReference>
<evidence type="ECO:0000313" key="8">
    <source>
        <dbReference type="Proteomes" id="UP000199478"/>
    </source>
</evidence>
<accession>A0A1I6FNN3</accession>
<dbReference type="Pfam" id="PF12849">
    <property type="entry name" value="PBP_like_2"/>
    <property type="match status" value="1"/>
</dbReference>
<dbReference type="Pfam" id="PF00691">
    <property type="entry name" value="OmpA"/>
    <property type="match status" value="1"/>
</dbReference>
<dbReference type="Gene3D" id="3.40.190.10">
    <property type="entry name" value="Periplasmic binding protein-like II"/>
    <property type="match status" value="2"/>
</dbReference>
<dbReference type="PRINTS" id="PR01021">
    <property type="entry name" value="OMPADOMAIN"/>
</dbReference>
<protein>
    <submittedName>
        <fullName evidence="7">PBP superfamily domain-containing protein</fullName>
    </submittedName>
</protein>
<dbReference type="InterPro" id="IPR036737">
    <property type="entry name" value="OmpA-like_sf"/>
</dbReference>
<organism evidence="7 8">
    <name type="scientific">Yoonia tamlensis</name>
    <dbReference type="NCBI Taxonomy" id="390270"/>
    <lineage>
        <taxon>Bacteria</taxon>
        <taxon>Pseudomonadati</taxon>
        <taxon>Pseudomonadota</taxon>
        <taxon>Alphaproteobacteria</taxon>
        <taxon>Rhodobacterales</taxon>
        <taxon>Paracoccaceae</taxon>
        <taxon>Yoonia</taxon>
    </lineage>
</organism>
<dbReference type="InterPro" id="IPR024370">
    <property type="entry name" value="PBP_domain"/>
</dbReference>
<dbReference type="SUPFAM" id="SSF53850">
    <property type="entry name" value="Periplasmic binding protein-like II"/>
    <property type="match status" value="1"/>
</dbReference>
<evidence type="ECO:0000256" key="4">
    <source>
        <dbReference type="PROSITE-ProRule" id="PRU00473"/>
    </source>
</evidence>
<dbReference type="InterPro" id="IPR050330">
    <property type="entry name" value="Bact_OuterMem_StrucFunc"/>
</dbReference>
<dbReference type="Proteomes" id="UP000199478">
    <property type="component" value="Unassembled WGS sequence"/>
</dbReference>
<dbReference type="PANTHER" id="PTHR30329:SF21">
    <property type="entry name" value="LIPOPROTEIN YIAD-RELATED"/>
    <property type="match status" value="1"/>
</dbReference>
<feature type="signal peptide" evidence="5">
    <location>
        <begin position="1"/>
        <end position="27"/>
    </location>
</feature>
<dbReference type="AlphaFoldDB" id="A0A1I6FNN3"/>
<keyword evidence="2 4" id="KW-0472">Membrane</keyword>
<dbReference type="PANTHER" id="PTHR30329">
    <property type="entry name" value="STATOR ELEMENT OF FLAGELLAR MOTOR COMPLEX"/>
    <property type="match status" value="1"/>
</dbReference>
<gene>
    <name evidence="7" type="ORF">SAMN04488005_0094</name>
</gene>
<keyword evidence="8" id="KW-1185">Reference proteome</keyword>
<dbReference type="Gene3D" id="3.30.1330.60">
    <property type="entry name" value="OmpA-like domain"/>
    <property type="match status" value="1"/>
</dbReference>
<dbReference type="RefSeq" id="WP_090195002.1">
    <property type="nucleotide sequence ID" value="NZ_FOYP01000001.1"/>
</dbReference>
<dbReference type="CDD" id="cd07185">
    <property type="entry name" value="OmpA_C-like"/>
    <property type="match status" value="1"/>
</dbReference>
<evidence type="ECO:0000313" key="7">
    <source>
        <dbReference type="EMBL" id="SFR31560.1"/>
    </source>
</evidence>
<evidence type="ECO:0000259" key="6">
    <source>
        <dbReference type="PROSITE" id="PS51123"/>
    </source>
</evidence>
<dbReference type="STRING" id="390270.SAMN04488005_0094"/>
<dbReference type="InterPro" id="IPR006664">
    <property type="entry name" value="OMP_bac"/>
</dbReference>